<evidence type="ECO:0000313" key="1">
    <source>
        <dbReference type="EMBL" id="KIU25589.1"/>
    </source>
</evidence>
<reference evidence="1" key="1">
    <citation type="journal article" date="2015" name="Microbiology (Mosc.)">
        <title>Genomics of the Weissella cibaria species with an examination of its metabolic traits.</title>
        <authorList>
            <person name="Lynch K.M."/>
            <person name="Lucid A."/>
            <person name="Arendt E.K."/>
            <person name="Sleator R.D."/>
            <person name="Lucey B."/>
            <person name="Coffey A."/>
        </authorList>
    </citation>
    <scope>NUCLEOTIDE SEQUENCE [LARGE SCALE GENOMIC DNA]</scope>
    <source>
        <strain evidence="1">AB3b</strain>
    </source>
</reference>
<comment type="caution">
    <text evidence="1">The sequence shown here is derived from an EMBL/GenBank/DDBJ whole genome shotgun (WGS) entry which is preliminary data.</text>
</comment>
<dbReference type="AlphaFoldDB" id="A0A0D1KM47"/>
<sequence length="230" mass="25618">MRLVVLEMDRLATGSVDWGRMVAGMLSQGVTMVVIPDASQHLSAGLPQQIGDGILPRDGVSQLRADNPLVSLAAAFRDFGERPVWSWSATTQLHDVERGVGIVHLGKIDTVWHRAVGEGSEAHIFDLGATVLVIPHVSQTRKPQVQEEVKQLQDYLHGQIKPMMMLPPLEWMPRLRLRGWVRCDVLAQQKEADVAELRPIVIDYDCDVLMLKRWRLSGDTNDAGMFVSIA</sequence>
<gene>
    <name evidence="1" type="ORF">ab3b_00196</name>
</gene>
<protein>
    <submittedName>
        <fullName evidence="1">Uncharacterized protein</fullName>
    </submittedName>
</protein>
<dbReference type="PATRIC" id="fig|137591.24.peg.199"/>
<name>A0A0D1KM47_9LACO</name>
<proteinExistence type="predicted"/>
<dbReference type="RefSeq" id="WP_043940562.1">
    <property type="nucleotide sequence ID" value="NZ_JWHT01000006.1"/>
</dbReference>
<organism evidence="1 2">
    <name type="scientific">Weissella cibaria</name>
    <dbReference type="NCBI Taxonomy" id="137591"/>
    <lineage>
        <taxon>Bacteria</taxon>
        <taxon>Bacillati</taxon>
        <taxon>Bacillota</taxon>
        <taxon>Bacilli</taxon>
        <taxon>Lactobacillales</taxon>
        <taxon>Lactobacillaceae</taxon>
        <taxon>Weissella</taxon>
    </lineage>
</organism>
<dbReference type="Proteomes" id="UP000032289">
    <property type="component" value="Unassembled WGS sequence"/>
</dbReference>
<evidence type="ECO:0000313" key="2">
    <source>
        <dbReference type="Proteomes" id="UP000032289"/>
    </source>
</evidence>
<dbReference type="EMBL" id="JWHT01000006">
    <property type="protein sequence ID" value="KIU25589.1"/>
    <property type="molecule type" value="Genomic_DNA"/>
</dbReference>
<accession>A0A0D1KM47</accession>